<sequence>MALIPPPPPVDASDSLEPTDCRLLSFFPKLPVGLSLLPAVCANLPKLPVGEAPTFLPSDPVGLSVLDLDFKLSDLGSRGRPANSSASSDAVRELRSFTSNESDDFCR</sequence>
<name>A0A8D8E9T9_CULPI</name>
<protein>
    <submittedName>
        <fullName evidence="2">(northern house mosquito) hypothetical protein</fullName>
    </submittedName>
</protein>
<reference evidence="2" key="1">
    <citation type="submission" date="2021-05" db="EMBL/GenBank/DDBJ databases">
        <authorList>
            <person name="Alioto T."/>
            <person name="Alioto T."/>
            <person name="Gomez Garrido J."/>
        </authorList>
    </citation>
    <scope>NUCLEOTIDE SEQUENCE</scope>
</reference>
<dbReference type="AlphaFoldDB" id="A0A8D8E9T9"/>
<accession>A0A8D8E9T9</accession>
<evidence type="ECO:0000256" key="1">
    <source>
        <dbReference type="SAM" id="MobiDB-lite"/>
    </source>
</evidence>
<evidence type="ECO:0000313" key="2">
    <source>
        <dbReference type="EMBL" id="CAG6524346.1"/>
    </source>
</evidence>
<feature type="region of interest" description="Disordered" evidence="1">
    <location>
        <begin position="76"/>
        <end position="107"/>
    </location>
</feature>
<dbReference type="EMBL" id="HBUE01295217">
    <property type="protein sequence ID" value="CAG6576027.1"/>
    <property type="molecule type" value="Transcribed_RNA"/>
</dbReference>
<dbReference type="EMBL" id="HBUE01295222">
    <property type="protein sequence ID" value="CAG6576034.1"/>
    <property type="molecule type" value="Transcribed_RNA"/>
</dbReference>
<dbReference type="EMBL" id="HBUE01189413">
    <property type="protein sequence ID" value="CAG6524353.1"/>
    <property type="molecule type" value="Transcribed_RNA"/>
</dbReference>
<dbReference type="EMBL" id="HBUE01189408">
    <property type="protein sequence ID" value="CAG6524346.1"/>
    <property type="molecule type" value="Transcribed_RNA"/>
</dbReference>
<organism evidence="2">
    <name type="scientific">Culex pipiens</name>
    <name type="common">House mosquito</name>
    <dbReference type="NCBI Taxonomy" id="7175"/>
    <lineage>
        <taxon>Eukaryota</taxon>
        <taxon>Metazoa</taxon>
        <taxon>Ecdysozoa</taxon>
        <taxon>Arthropoda</taxon>
        <taxon>Hexapoda</taxon>
        <taxon>Insecta</taxon>
        <taxon>Pterygota</taxon>
        <taxon>Neoptera</taxon>
        <taxon>Endopterygota</taxon>
        <taxon>Diptera</taxon>
        <taxon>Nematocera</taxon>
        <taxon>Culicoidea</taxon>
        <taxon>Culicidae</taxon>
        <taxon>Culicinae</taxon>
        <taxon>Culicini</taxon>
        <taxon>Culex</taxon>
        <taxon>Culex</taxon>
    </lineage>
</organism>
<proteinExistence type="predicted"/>